<evidence type="ECO:0000313" key="1">
    <source>
        <dbReference type="EMBL" id="MBX54154.1"/>
    </source>
</evidence>
<protein>
    <submittedName>
        <fullName evidence="1">Uncharacterized protein</fullName>
    </submittedName>
</protein>
<sequence>MNPQLILWFEVLNFD</sequence>
<dbReference type="EMBL" id="GGEC01073670">
    <property type="protein sequence ID" value="MBX54154.1"/>
    <property type="molecule type" value="Transcribed_RNA"/>
</dbReference>
<accession>A0A2P2PH96</accession>
<proteinExistence type="predicted"/>
<name>A0A2P2PH96_RHIMU</name>
<reference evidence="1" key="1">
    <citation type="submission" date="2018-02" db="EMBL/GenBank/DDBJ databases">
        <title>Rhizophora mucronata_Transcriptome.</title>
        <authorList>
            <person name="Meera S.P."/>
            <person name="Sreeshan A."/>
            <person name="Augustine A."/>
        </authorList>
    </citation>
    <scope>NUCLEOTIDE SEQUENCE</scope>
    <source>
        <tissue evidence="1">Leaf</tissue>
    </source>
</reference>
<organism evidence="1">
    <name type="scientific">Rhizophora mucronata</name>
    <name type="common">Asiatic mangrove</name>
    <dbReference type="NCBI Taxonomy" id="61149"/>
    <lineage>
        <taxon>Eukaryota</taxon>
        <taxon>Viridiplantae</taxon>
        <taxon>Streptophyta</taxon>
        <taxon>Embryophyta</taxon>
        <taxon>Tracheophyta</taxon>
        <taxon>Spermatophyta</taxon>
        <taxon>Magnoliopsida</taxon>
        <taxon>eudicotyledons</taxon>
        <taxon>Gunneridae</taxon>
        <taxon>Pentapetalae</taxon>
        <taxon>rosids</taxon>
        <taxon>fabids</taxon>
        <taxon>Malpighiales</taxon>
        <taxon>Rhizophoraceae</taxon>
        <taxon>Rhizophora</taxon>
    </lineage>
</organism>